<dbReference type="SUPFAM" id="SSF54665">
    <property type="entry name" value="CO dehydrogenase molybdoprotein N-domain-like"/>
    <property type="match status" value="1"/>
</dbReference>
<proteinExistence type="predicted"/>
<dbReference type="InterPro" id="IPR037165">
    <property type="entry name" value="AldOxase/xan_DH_Mopterin-bd_sf"/>
</dbReference>
<dbReference type="InterPro" id="IPR000674">
    <property type="entry name" value="Ald_Oxase/Xan_DH_a/b"/>
</dbReference>
<dbReference type="PANTHER" id="PTHR47495:SF1">
    <property type="entry name" value="BLL3820 PROTEIN"/>
    <property type="match status" value="1"/>
</dbReference>
<dbReference type="EMBL" id="QAOG01000008">
    <property type="protein sequence ID" value="PTQ58391.1"/>
    <property type="molecule type" value="Genomic_DNA"/>
</dbReference>
<dbReference type="InterPro" id="IPR008274">
    <property type="entry name" value="AldOxase/xan_DH_MoCoBD1"/>
</dbReference>
<dbReference type="RefSeq" id="WP_107959595.1">
    <property type="nucleotide sequence ID" value="NZ_QAOG01000008.1"/>
</dbReference>
<dbReference type="Gene3D" id="3.90.1170.50">
    <property type="entry name" value="Aldehyde oxidase/xanthine dehydrogenase, a/b hammerhead"/>
    <property type="match status" value="1"/>
</dbReference>
<gene>
    <name evidence="2" type="ORF">C8J26_3692</name>
</gene>
<dbReference type="AlphaFoldDB" id="A0A2T5GGD3"/>
<keyword evidence="3" id="KW-1185">Reference proteome</keyword>
<dbReference type="SUPFAM" id="SSF56003">
    <property type="entry name" value="Molybdenum cofactor-binding domain"/>
    <property type="match status" value="1"/>
</dbReference>
<dbReference type="SMART" id="SM01008">
    <property type="entry name" value="Ald_Xan_dh_C"/>
    <property type="match status" value="1"/>
</dbReference>
<dbReference type="Gene3D" id="3.30.365.10">
    <property type="entry name" value="Aldehyde oxidase/xanthine dehydrogenase, molybdopterin binding domain"/>
    <property type="match status" value="4"/>
</dbReference>
<dbReference type="PANTHER" id="PTHR47495">
    <property type="entry name" value="ALDEHYDE DEHYDROGENASE"/>
    <property type="match status" value="1"/>
</dbReference>
<name>A0A2T5GGD3_9SPHN</name>
<dbReference type="GO" id="GO:0016491">
    <property type="term" value="F:oxidoreductase activity"/>
    <property type="evidence" value="ECO:0007669"/>
    <property type="project" value="InterPro"/>
</dbReference>
<comment type="caution">
    <text evidence="2">The sequence shown here is derived from an EMBL/GenBank/DDBJ whole genome shotgun (WGS) entry which is preliminary data.</text>
</comment>
<organism evidence="2 3">
    <name type="scientific">Sphingomonas aurantiaca</name>
    <dbReference type="NCBI Taxonomy" id="185949"/>
    <lineage>
        <taxon>Bacteria</taxon>
        <taxon>Pseudomonadati</taxon>
        <taxon>Pseudomonadota</taxon>
        <taxon>Alphaproteobacteria</taxon>
        <taxon>Sphingomonadales</taxon>
        <taxon>Sphingomonadaceae</taxon>
        <taxon>Sphingomonas</taxon>
    </lineage>
</organism>
<dbReference type="InterPro" id="IPR052516">
    <property type="entry name" value="N-heterocyclic_Hydroxylase"/>
</dbReference>
<dbReference type="Pfam" id="PF01315">
    <property type="entry name" value="Ald_Xan_dh_C"/>
    <property type="match status" value="1"/>
</dbReference>
<dbReference type="Pfam" id="PF20256">
    <property type="entry name" value="MoCoBD_2"/>
    <property type="match status" value="1"/>
</dbReference>
<dbReference type="Pfam" id="PF02738">
    <property type="entry name" value="MoCoBD_1"/>
    <property type="match status" value="1"/>
</dbReference>
<evidence type="ECO:0000259" key="1">
    <source>
        <dbReference type="SMART" id="SM01008"/>
    </source>
</evidence>
<accession>A0A2T5GGD3</accession>
<evidence type="ECO:0000313" key="2">
    <source>
        <dbReference type="EMBL" id="PTQ58391.1"/>
    </source>
</evidence>
<dbReference type="Proteomes" id="UP000244189">
    <property type="component" value="Unassembled WGS sequence"/>
</dbReference>
<dbReference type="InterPro" id="IPR036856">
    <property type="entry name" value="Ald_Oxase/Xan_DH_a/b_sf"/>
</dbReference>
<sequence length="717" mass="76584">MTAPFPNRPRADAREKVMGAARYGADHQVAGLLYAMQVPATIAKGRIAALSIDAAMQVPGVVRVLTSSDFLPPPPATPGAPPPPATLTTDIAYRGQPVALVVAETLEAAIEGAEAIRPIYTVAPAFTSLIDQPGMVREAVKPVTAGDAMRAMARAVTRHKADYVSPPQHHNPIEMLSTTAIWENGQLTIYESTQSSSNTKGAVMRNMRLTPEQVTVKSPQIGGGFGQRGGAQRQTALVARAAMLLGRPVKLVLPRGQIFHNATFRPKNLHRIEIGADASGKMIAVRYDADQQQSREGQFPPDYHESVPMLYGIENYHGTAANLRIDTQAPGYMRSPTPHPSCFAFESAVDELALKLGVDPVAFRLRHRATTDPIHGHKLSSCYLSECLTEGARRFGWERRSLQPGSMTLPDGTQVGWGVASGAYPGSAHPNIVTLRVNADGTTRFAAAGHEMGQGIRSTIEQVLVRDLAIDPLKLEIAIGDTSVAPQHTTAGSWGTASVVPAAAEAAAKLNTAMAELLAGRQVAGNLHRQLATVRRPSLQVEVEHVAVDQGPKDLATLRKGGTALVGPDYSTFTTYSYIAHFVEVHVEPGTRRVRVPRVVSIADCGRVISPRTAESQVRGGVIWGIGAALREATEVDPRYGGWLNNDLADYVVPVNADIGSIDVGFIDRPDPLINALGAKGLGEVAMTGCAGAIANAIHHATGKRLREMPFRIEDLL</sequence>
<dbReference type="InterPro" id="IPR046867">
    <property type="entry name" value="AldOxase/xan_DH_MoCoBD2"/>
</dbReference>
<feature type="domain" description="Aldehyde oxidase/xanthine dehydrogenase a/b hammerhead" evidence="1">
    <location>
        <begin position="18"/>
        <end position="124"/>
    </location>
</feature>
<reference evidence="2 3" key="1">
    <citation type="submission" date="2018-04" db="EMBL/GenBank/DDBJ databases">
        <title>Genomic Encyclopedia of Type Strains, Phase III (KMG-III): the genomes of soil and plant-associated and newly described type strains.</title>
        <authorList>
            <person name="Whitman W."/>
        </authorList>
    </citation>
    <scope>NUCLEOTIDE SEQUENCE [LARGE SCALE GENOMIC DNA]</scope>
    <source>
        <strain evidence="2 3">MA101b</strain>
    </source>
</reference>
<protein>
    <submittedName>
        <fullName evidence="2">Xanthine dehydrogenase molybdenum binding subunit apoprotein</fullName>
    </submittedName>
</protein>
<evidence type="ECO:0000313" key="3">
    <source>
        <dbReference type="Proteomes" id="UP000244189"/>
    </source>
</evidence>